<dbReference type="AlphaFoldDB" id="A0A2D4HMR7"/>
<protein>
    <recommendedName>
        <fullName evidence="2">Shieldin complex subunit 3</fullName>
    </recommendedName>
</protein>
<dbReference type="GO" id="GO:2000042">
    <property type="term" value="P:negative regulation of double-strand break repair via homologous recombination"/>
    <property type="evidence" value="ECO:0007669"/>
    <property type="project" value="TreeGrafter"/>
</dbReference>
<dbReference type="PANTHER" id="PTHR41404">
    <property type="entry name" value="SHIELDIN COMPLEX SUBUNIT 3"/>
    <property type="match status" value="1"/>
</dbReference>
<dbReference type="EMBL" id="IACK01036381">
    <property type="protein sequence ID" value="LAA73285.1"/>
    <property type="molecule type" value="Transcribed_RNA"/>
</dbReference>
<sequence length="254" mass="29368">MDSQCTRMEMVLHYRAWEKDPAALQNIAEEVLKKFPRRQLPVFIPWFPNTLYKLPVKPKNAPPVISIREVEQVKQYVATSETICNTSLCYNSTEGLKEFQPNIKAEQTLQIEHGETDLTNLGKPSGHGRGKLRRTWSVSLPSSKLKGSILPLSLELQRTLKKLNLHVFYRAWWIIEPSICNNQVLEEIWINLNGMIKHNELPSCNATIQRHESQILIFCDILYCEHVANSLRKKLNIKGKMNLLVHKYGIIHSF</sequence>
<dbReference type="EMBL" id="IACK01036380">
    <property type="protein sequence ID" value="LAA73283.1"/>
    <property type="molecule type" value="Transcribed_RNA"/>
</dbReference>
<accession>A0A2D4HMR7</accession>
<reference evidence="1" key="1">
    <citation type="submission" date="2017-07" db="EMBL/GenBank/DDBJ databases">
        <authorList>
            <person name="Mikheyev A."/>
            <person name="Grau M."/>
        </authorList>
    </citation>
    <scope>NUCLEOTIDE SEQUENCE</scope>
    <source>
        <tissue evidence="1">Venom_gland</tissue>
    </source>
</reference>
<dbReference type="GO" id="GO:0045830">
    <property type="term" value="P:positive regulation of isotype switching"/>
    <property type="evidence" value="ECO:0007669"/>
    <property type="project" value="TreeGrafter"/>
</dbReference>
<name>A0A2D4HMR7_MICLE</name>
<reference evidence="1" key="2">
    <citation type="submission" date="2017-11" db="EMBL/GenBank/DDBJ databases">
        <title>Coralsnake Venomics: Analyses of Venom Gland Transcriptomes and Proteomes of Six Brazilian Taxa.</title>
        <authorList>
            <person name="Aird S.D."/>
            <person name="Jorge da Silva N."/>
            <person name="Qiu L."/>
            <person name="Villar-Briones A."/>
            <person name="Aparecida-Saddi V."/>
            <person name="Campos-Telles M.P."/>
            <person name="Grau M."/>
            <person name="Mikheyev A.S."/>
        </authorList>
    </citation>
    <scope>NUCLEOTIDE SEQUENCE</scope>
    <source>
        <tissue evidence="1">Venom_gland</tissue>
    </source>
</reference>
<dbReference type="InterPro" id="IPR039996">
    <property type="entry name" value="Shieldin_RINN1"/>
</dbReference>
<proteinExistence type="predicted"/>
<dbReference type="CDD" id="cd22293">
    <property type="entry name" value="RBD_SHLD3_N"/>
    <property type="match status" value="1"/>
</dbReference>
<evidence type="ECO:0008006" key="2">
    <source>
        <dbReference type="Google" id="ProtNLM"/>
    </source>
</evidence>
<dbReference type="PANTHER" id="PTHR41404:SF1">
    <property type="entry name" value="SHIELDIN COMPLEX SUBUNIT 3"/>
    <property type="match status" value="1"/>
</dbReference>
<organism evidence="1">
    <name type="scientific">Micrurus lemniscatus lemniscatus</name>
    <dbReference type="NCBI Taxonomy" id="129467"/>
    <lineage>
        <taxon>Eukaryota</taxon>
        <taxon>Metazoa</taxon>
        <taxon>Chordata</taxon>
        <taxon>Craniata</taxon>
        <taxon>Vertebrata</taxon>
        <taxon>Euteleostomi</taxon>
        <taxon>Lepidosauria</taxon>
        <taxon>Squamata</taxon>
        <taxon>Bifurcata</taxon>
        <taxon>Unidentata</taxon>
        <taxon>Episquamata</taxon>
        <taxon>Toxicofera</taxon>
        <taxon>Serpentes</taxon>
        <taxon>Colubroidea</taxon>
        <taxon>Elapidae</taxon>
        <taxon>Elapinae</taxon>
        <taxon>Micrurus</taxon>
    </lineage>
</organism>
<dbReference type="GO" id="GO:2001034">
    <property type="term" value="P:positive regulation of double-strand break repair via nonhomologous end joining"/>
    <property type="evidence" value="ECO:0007669"/>
    <property type="project" value="TreeGrafter"/>
</dbReference>
<evidence type="ECO:0000313" key="1">
    <source>
        <dbReference type="EMBL" id="LAA73285.1"/>
    </source>
</evidence>